<dbReference type="OrthoDB" id="75376at2759"/>
<keyword evidence="3" id="KW-1185">Reference proteome</keyword>
<proteinExistence type="predicted"/>
<dbReference type="Proteomes" id="UP000243217">
    <property type="component" value="Unassembled WGS sequence"/>
</dbReference>
<dbReference type="STRING" id="74557.A0A1V9ZVA3"/>
<reference evidence="2 3" key="1">
    <citation type="journal article" date="2014" name="Genome Biol. Evol.">
        <title>The secreted proteins of Achlya hypogyna and Thraustotheca clavata identify the ancestral oomycete secretome and reveal gene acquisitions by horizontal gene transfer.</title>
        <authorList>
            <person name="Misner I."/>
            <person name="Blouin N."/>
            <person name="Leonard G."/>
            <person name="Richards T.A."/>
            <person name="Lane C.E."/>
        </authorList>
    </citation>
    <scope>NUCLEOTIDE SEQUENCE [LARGE SCALE GENOMIC DNA]</scope>
    <source>
        <strain evidence="2 3">ATCC 34112</strain>
    </source>
</reference>
<feature type="non-terminal residue" evidence="2">
    <location>
        <position position="1"/>
    </location>
</feature>
<organism evidence="2 3">
    <name type="scientific">Thraustotheca clavata</name>
    <dbReference type="NCBI Taxonomy" id="74557"/>
    <lineage>
        <taxon>Eukaryota</taxon>
        <taxon>Sar</taxon>
        <taxon>Stramenopiles</taxon>
        <taxon>Oomycota</taxon>
        <taxon>Saprolegniomycetes</taxon>
        <taxon>Saprolegniales</taxon>
        <taxon>Achlyaceae</taxon>
        <taxon>Thraustotheca</taxon>
    </lineage>
</organism>
<comment type="caution">
    <text evidence="2">The sequence shown here is derived from an EMBL/GenBank/DDBJ whole genome shotgun (WGS) entry which is preliminary data.</text>
</comment>
<protein>
    <submittedName>
        <fullName evidence="2">Uncharacterized protein</fullName>
    </submittedName>
</protein>
<sequence>FFNEKTDLFDKLATIAEISLARKSSSGPVQLPTSFGDFLLKQVRVFPEPNTHHQWMLDLSRGNLSISDLIQKYGGIAQEEWKATPTSNCAILDSVAKYRCGFTEATWYIQVNVVSEELKAVKKDCDRRFGDSFYHPKRYQRRASEWTERLVQVLVSCARQCWQEPPPATTPALPKPSTPPLVPGKAVKGRKGISTKPTAAITPPAAIPTISILEKTIYLLKLSEYQYQLHLLDRHRYFLNLLSLYQKSLEQRPGSSTPQIPLPVGIIVQLLKTFHALLPDILEFPYFTKLLVKCIFQHLQLLIPDSNDIDSSVNSMYVESLACTMCSILRDLLLLGTDQVVQLKEDFLNLWPSYVLTDRFFDMTMCTKEDVALCLQQCRSKMDEVWARIARLKEFQCIIARKRNKEPVIDKKQRHDIEIFQILDEFHGGKTKLEVDEVYTQIFQDDRWTIDVHAVETVCEWAVSIYRPQEFKFLSVAHLLEMHNRELCRRNAQNNPRHHILYLQEILTNFLKRYVPLHCDELASLLDLYSLLIRRRLFCTQTFVQDMAIFLDEASPPTQLSPSFQFEYGPYKGGFNAKDIDKLGTTDRLLLYLWQFPRGPSPFGSLPMKLFDEDESTAITWMSILKVQPEAMKRLRSLERVMGLCTTIFSNASEELDVMGRVVELHHYIKRLSANDRCCLAQWLLNQLYDIKSTFFAGNDIDFTLRLILLLLELVDVLAMLQVLIHFVRHAPVYIVKTVIIPILDRHQMTFYASQDILALIQAYEFRCSQFRSMGVDPDDRFQTIAMFIARIYQNNSKELDKALKALNLRSPPEVLTKAFFAILKEDKLKTDLSKEQTLEGQNLKCAFPKDKDSMGADMVSVLGQIFLGLSDESTAPKAPEFQQIMGVTDAKNEMACRDPAVDNGVTLLLKYNPSTSQQRIFIFRAILTEVMDKWMTLLQQVLTKKVGTPANNGMRQVHVIFPRHIHRCVRFLRDYIDVQEESDRKLIRDTLLAWLNKEVIVGFNGTEPKDTKPRSKHPFLTRGDSSGKEAFALNAKGRLDKSQYGLKLFLMALIFHGIVDLPQVLRYVLTPGFPKKNNNPNTKPDPSRSLSNQLLSMALTLHLVDESHPSNYITLDAKTVAVIDDPTIKYHWRYLRSMLPSFLLFHILFVLCQISYQLSTADNSLKARDERGTLASLILFHCTNDMIVREALFSNKELRERNILKESDSANIWMLNVMLNLLNRPLNTPAELAPNRILLHKAEAIFNTMDKWLVHRGGSLYLETQMIRQNQKMLKRAKKPQVSVKCQSEVPASTSVFNYEPLVKRSLEPFNEKMMDKLELSASDKIAILVARRLFQKSARPQFVAPDVLTQPSSSIEMRLAQREAADVSIAHMYASIVMCVPSVQISSSLVGAVLSRVLENLEVDAKETDVAEFVNTFNGSIVATFLRRVLTWNMTPSGTYIRYMRSLVTQLEYLFEAAKDESKGMMWDASLRRKIALRLQLVCITASVNNYGAPYRNGIVKLLISFLETPLVSNGPGLTLFSWILDVIPLIHSTVFTENDSTDLVLKLKLPPELKCRLFAVLPKNMSGARQISIKRKSLDPWALVEGFTDLPSDCLVQCVATTSQSKAKRRRIWRAI</sequence>
<dbReference type="EMBL" id="JNBS01001324">
    <property type="protein sequence ID" value="OQS01952.1"/>
    <property type="molecule type" value="Genomic_DNA"/>
</dbReference>
<name>A0A1V9ZVA3_9STRA</name>
<feature type="region of interest" description="Disordered" evidence="1">
    <location>
        <begin position="167"/>
        <end position="193"/>
    </location>
</feature>
<evidence type="ECO:0000313" key="3">
    <source>
        <dbReference type="Proteomes" id="UP000243217"/>
    </source>
</evidence>
<evidence type="ECO:0000256" key="1">
    <source>
        <dbReference type="SAM" id="MobiDB-lite"/>
    </source>
</evidence>
<evidence type="ECO:0000313" key="2">
    <source>
        <dbReference type="EMBL" id="OQS01952.1"/>
    </source>
</evidence>
<gene>
    <name evidence="2" type="ORF">THRCLA_05620</name>
</gene>
<feature type="compositionally biased region" description="Pro residues" evidence="1">
    <location>
        <begin position="167"/>
        <end position="182"/>
    </location>
</feature>
<accession>A0A1V9ZVA3</accession>